<dbReference type="InterPro" id="IPR003593">
    <property type="entry name" value="AAA+_ATPase"/>
</dbReference>
<dbReference type="GO" id="GO:0005524">
    <property type="term" value="F:ATP binding"/>
    <property type="evidence" value="ECO:0007669"/>
    <property type="project" value="UniProtKB-KW"/>
</dbReference>
<gene>
    <name evidence="4" type="ORF">H9624_07965</name>
</gene>
<accession>A0ABR8Z1Q8</accession>
<proteinExistence type="predicted"/>
<sequence length="250" mass="26277">MASVAGAGGVDRARPAVLTDGLHVRRGSTTALDGVDLRVAPGRVTGLLGPSGSGKTTLLRAILGVQLVHRGTVEVLGEAAGSRGLRRRVGYVSQSPSVYEDLTVGENLRYFARVLGVGRDRVEEVLDDVDLARRRDQLVHTLSGGETSRVSLGAALLGRPELLVLDEPTVGLDPVLRESLWTMFRGLAAGGTTLLVSSHVMDEATRCDELVLLRSGRVLAQATPEALLERTGRTTAEGAFLALVTGEAGP</sequence>
<evidence type="ECO:0000259" key="3">
    <source>
        <dbReference type="PROSITE" id="PS50893"/>
    </source>
</evidence>
<dbReference type="SMART" id="SM00382">
    <property type="entry name" value="AAA"/>
    <property type="match status" value="1"/>
</dbReference>
<protein>
    <submittedName>
        <fullName evidence="4">ABC transporter ATP-binding protein</fullName>
    </submittedName>
</protein>
<name>A0ABR8Z1Q8_9MICO</name>
<evidence type="ECO:0000313" key="5">
    <source>
        <dbReference type="Proteomes" id="UP000661894"/>
    </source>
</evidence>
<dbReference type="EMBL" id="JACSPO010000003">
    <property type="protein sequence ID" value="MBD8062258.1"/>
    <property type="molecule type" value="Genomic_DNA"/>
</dbReference>
<dbReference type="InterPro" id="IPR027417">
    <property type="entry name" value="P-loop_NTPase"/>
</dbReference>
<dbReference type="SUPFAM" id="SSF52540">
    <property type="entry name" value="P-loop containing nucleoside triphosphate hydrolases"/>
    <property type="match status" value="1"/>
</dbReference>
<evidence type="ECO:0000256" key="2">
    <source>
        <dbReference type="ARBA" id="ARBA00022840"/>
    </source>
</evidence>
<keyword evidence="2 4" id="KW-0067">ATP-binding</keyword>
<dbReference type="PANTHER" id="PTHR43038">
    <property type="entry name" value="ATP-BINDING CASSETTE, SUB-FAMILY H, MEMBER 1"/>
    <property type="match status" value="1"/>
</dbReference>
<reference evidence="4 5" key="1">
    <citation type="submission" date="2020-08" db="EMBL/GenBank/DDBJ databases">
        <title>A Genomic Blueprint of the Chicken Gut Microbiome.</title>
        <authorList>
            <person name="Gilroy R."/>
            <person name="Ravi A."/>
            <person name="Getino M."/>
            <person name="Pursley I."/>
            <person name="Horton D.L."/>
            <person name="Alikhan N.-F."/>
            <person name="Baker D."/>
            <person name="Gharbi K."/>
            <person name="Hall N."/>
            <person name="Watson M."/>
            <person name="Adriaenssens E.M."/>
            <person name="Foster-Nyarko E."/>
            <person name="Jarju S."/>
            <person name="Secka A."/>
            <person name="Antonio M."/>
            <person name="Oren A."/>
            <person name="Chaudhuri R."/>
            <person name="La Ragione R.M."/>
            <person name="Hildebrand F."/>
            <person name="Pallen M.J."/>
        </authorList>
    </citation>
    <scope>NUCLEOTIDE SEQUENCE [LARGE SCALE GENOMIC DNA]</scope>
    <source>
        <strain evidence="4 5">Sa1BUA1</strain>
    </source>
</reference>
<dbReference type="CDD" id="cd03230">
    <property type="entry name" value="ABC_DR_subfamily_A"/>
    <property type="match status" value="1"/>
</dbReference>
<dbReference type="Pfam" id="PF00005">
    <property type="entry name" value="ABC_tran"/>
    <property type="match status" value="1"/>
</dbReference>
<keyword evidence="1" id="KW-0547">Nucleotide-binding</keyword>
<dbReference type="PROSITE" id="PS50893">
    <property type="entry name" value="ABC_TRANSPORTER_2"/>
    <property type="match status" value="1"/>
</dbReference>
<dbReference type="Proteomes" id="UP000661894">
    <property type="component" value="Unassembled WGS sequence"/>
</dbReference>
<dbReference type="InterPro" id="IPR003439">
    <property type="entry name" value="ABC_transporter-like_ATP-bd"/>
</dbReference>
<dbReference type="RefSeq" id="WP_251839377.1">
    <property type="nucleotide sequence ID" value="NZ_JACSPO010000003.1"/>
</dbReference>
<organism evidence="4 5">
    <name type="scientific">Oceanitalea stevensii</name>
    <dbReference type="NCBI Taxonomy" id="2763072"/>
    <lineage>
        <taxon>Bacteria</taxon>
        <taxon>Bacillati</taxon>
        <taxon>Actinomycetota</taxon>
        <taxon>Actinomycetes</taxon>
        <taxon>Micrococcales</taxon>
        <taxon>Bogoriellaceae</taxon>
        <taxon>Georgenia</taxon>
    </lineage>
</organism>
<keyword evidence="5" id="KW-1185">Reference proteome</keyword>
<evidence type="ECO:0000256" key="1">
    <source>
        <dbReference type="ARBA" id="ARBA00022741"/>
    </source>
</evidence>
<dbReference type="Gene3D" id="3.40.50.300">
    <property type="entry name" value="P-loop containing nucleotide triphosphate hydrolases"/>
    <property type="match status" value="1"/>
</dbReference>
<feature type="domain" description="ABC transporter" evidence="3">
    <location>
        <begin position="17"/>
        <end position="240"/>
    </location>
</feature>
<comment type="caution">
    <text evidence="4">The sequence shown here is derived from an EMBL/GenBank/DDBJ whole genome shotgun (WGS) entry which is preliminary data.</text>
</comment>
<evidence type="ECO:0000313" key="4">
    <source>
        <dbReference type="EMBL" id="MBD8062258.1"/>
    </source>
</evidence>
<dbReference type="PANTHER" id="PTHR43038:SF3">
    <property type="entry name" value="ABC TRANSPORTER G FAMILY MEMBER 20 ISOFORM X1"/>
    <property type="match status" value="1"/>
</dbReference>